<evidence type="ECO:0000256" key="11">
    <source>
        <dbReference type="ARBA" id="ARBA00023136"/>
    </source>
</evidence>
<evidence type="ECO:0000256" key="19">
    <source>
        <dbReference type="ARBA" id="ARBA00044770"/>
    </source>
</evidence>
<evidence type="ECO:0000256" key="3">
    <source>
        <dbReference type="ARBA" id="ARBA00022475"/>
    </source>
</evidence>
<dbReference type="GO" id="GO:0071555">
    <property type="term" value="P:cell wall organization"/>
    <property type="evidence" value="ECO:0007669"/>
    <property type="project" value="UniProtKB-KW"/>
</dbReference>
<evidence type="ECO:0000256" key="15">
    <source>
        <dbReference type="ARBA" id="ARBA00033270"/>
    </source>
</evidence>
<evidence type="ECO:0000256" key="2">
    <source>
        <dbReference type="ARBA" id="ARBA00004752"/>
    </source>
</evidence>
<evidence type="ECO:0000256" key="7">
    <source>
        <dbReference type="ARBA" id="ARBA00022692"/>
    </source>
</evidence>
<keyword evidence="4 22" id="KW-0132">Cell division</keyword>
<evidence type="ECO:0000256" key="16">
    <source>
        <dbReference type="ARBA" id="ARBA00038053"/>
    </source>
</evidence>
<evidence type="ECO:0000256" key="4">
    <source>
        <dbReference type="ARBA" id="ARBA00022618"/>
    </source>
</evidence>
<dbReference type="GO" id="GO:0005886">
    <property type="term" value="C:plasma membrane"/>
    <property type="evidence" value="ECO:0007669"/>
    <property type="project" value="UniProtKB-SubCell"/>
</dbReference>
<dbReference type="InterPro" id="IPR001182">
    <property type="entry name" value="FtsW/RodA"/>
</dbReference>
<keyword evidence="12" id="KW-0131">Cell cycle</keyword>
<feature type="transmembrane region" description="Helical" evidence="21">
    <location>
        <begin position="18"/>
        <end position="38"/>
    </location>
</feature>
<proteinExistence type="inferred from homology"/>
<keyword evidence="9" id="KW-0573">Peptidoglycan synthesis</keyword>
<dbReference type="AlphaFoldDB" id="A0A0G1BGX8"/>
<feature type="transmembrane region" description="Helical" evidence="21">
    <location>
        <begin position="275"/>
        <end position="295"/>
    </location>
</feature>
<evidence type="ECO:0000256" key="18">
    <source>
        <dbReference type="ARBA" id="ARBA00041418"/>
    </source>
</evidence>
<evidence type="ECO:0000256" key="12">
    <source>
        <dbReference type="ARBA" id="ARBA00023306"/>
    </source>
</evidence>
<sequence>MYLPGNVKFFRQEKKIDFLLLALAVLFTAFGLLMVYEASNIPAFETFGNKYHYVSDQFTSSLIGIGVLAAVYFFPHKKYLQLSVPLLLITILSLAAVLIPGLGLKILGARRWLNLGFISFQPSELAKLTLIIYLASWLTSKEKGRLFSFVILLSIIVGLVMLQPDLGTAIILTAIFLTVYFVSAAPWWQFVLLLPGALIAVLIMSIISPYRYQRLMTFFNPNIDPLGSSYHIRQILISLGSGGLSGLGLGASRQKYQYLPEATTDSIFAIIGEELGFLGTAFLIFLYLVFLYHIFRIVRNAPDKMSFLLGSGILAFFGFQIIVNLGSMVALLPLTGVPLPFISYGGSSLVVSLACVGIILNISRQIVRKK</sequence>
<keyword evidence="10 21" id="KW-1133">Transmembrane helix</keyword>
<organism evidence="22 23">
    <name type="scientific">Candidatus Gottesmanbacteria bacterium GW2011_GWA2_42_18</name>
    <dbReference type="NCBI Taxonomy" id="1618442"/>
    <lineage>
        <taxon>Bacteria</taxon>
        <taxon>Candidatus Gottesmaniibacteriota</taxon>
    </lineage>
</organism>
<keyword evidence="11 21" id="KW-0472">Membrane</keyword>
<dbReference type="PANTHER" id="PTHR30474">
    <property type="entry name" value="CELL CYCLE PROTEIN"/>
    <property type="match status" value="1"/>
</dbReference>
<reference evidence="22 23" key="1">
    <citation type="journal article" date="2015" name="Nature">
        <title>rRNA introns, odd ribosomes, and small enigmatic genomes across a large radiation of phyla.</title>
        <authorList>
            <person name="Brown C.T."/>
            <person name="Hug L.A."/>
            <person name="Thomas B.C."/>
            <person name="Sharon I."/>
            <person name="Castelle C.J."/>
            <person name="Singh A."/>
            <person name="Wilkins M.J."/>
            <person name="Williams K.H."/>
            <person name="Banfield J.F."/>
        </authorList>
    </citation>
    <scope>NUCLEOTIDE SEQUENCE [LARGE SCALE GENOMIC DNA]</scope>
</reference>
<feature type="transmembrane region" description="Helical" evidence="21">
    <location>
        <begin position="112"/>
        <end position="134"/>
    </location>
</feature>
<dbReference type="EC" id="2.4.99.28" evidence="19"/>
<accession>A0A0G1BGX8</accession>
<keyword evidence="3" id="KW-1003">Cell membrane</keyword>
<dbReference type="PATRIC" id="fig|1618442.3.peg.1166"/>
<evidence type="ECO:0000256" key="20">
    <source>
        <dbReference type="ARBA" id="ARBA00049902"/>
    </source>
</evidence>
<keyword evidence="6" id="KW-0808">Transferase</keyword>
<feature type="transmembrane region" description="Helical" evidence="21">
    <location>
        <begin position="146"/>
        <end position="162"/>
    </location>
</feature>
<dbReference type="InterPro" id="IPR013437">
    <property type="entry name" value="FtsW"/>
</dbReference>
<evidence type="ECO:0000256" key="13">
    <source>
        <dbReference type="ARBA" id="ARBA00023316"/>
    </source>
</evidence>
<feature type="transmembrane region" description="Helical" evidence="21">
    <location>
        <begin position="58"/>
        <end position="74"/>
    </location>
</feature>
<dbReference type="Pfam" id="PF01098">
    <property type="entry name" value="FTSW_RODA_SPOVE"/>
    <property type="match status" value="1"/>
</dbReference>
<comment type="subcellular location">
    <subcellularLocation>
        <location evidence="1">Cell membrane</location>
        <topology evidence="1">Multi-pass membrane protein</topology>
    </subcellularLocation>
</comment>
<dbReference type="GO" id="GO:0032153">
    <property type="term" value="C:cell division site"/>
    <property type="evidence" value="ECO:0007669"/>
    <property type="project" value="TreeGrafter"/>
</dbReference>
<keyword evidence="8" id="KW-0133">Cell shape</keyword>
<evidence type="ECO:0000256" key="14">
    <source>
        <dbReference type="ARBA" id="ARBA00032370"/>
    </source>
</evidence>
<name>A0A0G1BGX8_9BACT</name>
<comment type="catalytic activity">
    <reaction evidence="20">
        <text>[GlcNAc-(1-&gt;4)-Mur2Ac(oyl-L-Ala-gamma-D-Glu-L-Lys-D-Ala-D-Ala)](n)-di-trans,octa-cis-undecaprenyl diphosphate + beta-D-GlcNAc-(1-&gt;4)-Mur2Ac(oyl-L-Ala-gamma-D-Glu-L-Lys-D-Ala-D-Ala)-di-trans,octa-cis-undecaprenyl diphosphate = [GlcNAc-(1-&gt;4)-Mur2Ac(oyl-L-Ala-gamma-D-Glu-L-Lys-D-Ala-D-Ala)](n+1)-di-trans,octa-cis-undecaprenyl diphosphate + di-trans,octa-cis-undecaprenyl diphosphate + H(+)</text>
        <dbReference type="Rhea" id="RHEA:23708"/>
        <dbReference type="Rhea" id="RHEA-COMP:9602"/>
        <dbReference type="Rhea" id="RHEA-COMP:9603"/>
        <dbReference type="ChEBI" id="CHEBI:15378"/>
        <dbReference type="ChEBI" id="CHEBI:58405"/>
        <dbReference type="ChEBI" id="CHEBI:60033"/>
        <dbReference type="ChEBI" id="CHEBI:78435"/>
        <dbReference type="EC" id="2.4.99.28"/>
    </reaction>
</comment>
<comment type="pathway">
    <text evidence="2">Cell wall biogenesis; peptidoglycan biosynthesis.</text>
</comment>
<evidence type="ECO:0000256" key="21">
    <source>
        <dbReference type="SAM" id="Phobius"/>
    </source>
</evidence>
<protein>
    <recommendedName>
        <fullName evidence="17">Probable peptidoglycan glycosyltransferase FtsW</fullName>
        <ecNumber evidence="19">2.4.99.28</ecNumber>
    </recommendedName>
    <alternativeName>
        <fullName evidence="18">Cell division protein FtsW</fullName>
    </alternativeName>
    <alternativeName>
        <fullName evidence="15">Cell wall polymerase</fullName>
    </alternativeName>
    <alternativeName>
        <fullName evidence="14">Peptidoglycan polymerase</fullName>
    </alternativeName>
</protein>
<dbReference type="GO" id="GO:0015648">
    <property type="term" value="F:lipid-linked peptidoglycan transporter activity"/>
    <property type="evidence" value="ECO:0007669"/>
    <property type="project" value="TreeGrafter"/>
</dbReference>
<keyword evidence="5" id="KW-0328">Glycosyltransferase</keyword>
<dbReference type="EMBL" id="LCDD01000034">
    <property type="protein sequence ID" value="KKS45576.1"/>
    <property type="molecule type" value="Genomic_DNA"/>
</dbReference>
<feature type="transmembrane region" description="Helical" evidence="21">
    <location>
        <begin position="86"/>
        <end position="106"/>
    </location>
</feature>
<keyword evidence="7 21" id="KW-0812">Transmembrane</keyword>
<dbReference type="GO" id="GO:0008360">
    <property type="term" value="P:regulation of cell shape"/>
    <property type="evidence" value="ECO:0007669"/>
    <property type="project" value="UniProtKB-KW"/>
</dbReference>
<feature type="transmembrane region" description="Helical" evidence="21">
    <location>
        <begin position="192"/>
        <end position="212"/>
    </location>
</feature>
<comment type="similarity">
    <text evidence="16">Belongs to the SEDS family. FtsW subfamily.</text>
</comment>
<feature type="transmembrane region" description="Helical" evidence="21">
    <location>
        <begin position="307"/>
        <end position="335"/>
    </location>
</feature>
<gene>
    <name evidence="22" type="ORF">UV09_C0034G0015</name>
</gene>
<dbReference type="Proteomes" id="UP000034320">
    <property type="component" value="Unassembled WGS sequence"/>
</dbReference>
<evidence type="ECO:0000313" key="22">
    <source>
        <dbReference type="EMBL" id="KKS45576.1"/>
    </source>
</evidence>
<evidence type="ECO:0000256" key="10">
    <source>
        <dbReference type="ARBA" id="ARBA00022989"/>
    </source>
</evidence>
<evidence type="ECO:0000256" key="8">
    <source>
        <dbReference type="ARBA" id="ARBA00022960"/>
    </source>
</evidence>
<dbReference type="NCBIfam" id="TIGR02614">
    <property type="entry name" value="ftsW"/>
    <property type="match status" value="1"/>
</dbReference>
<evidence type="ECO:0000313" key="23">
    <source>
        <dbReference type="Proteomes" id="UP000034320"/>
    </source>
</evidence>
<evidence type="ECO:0000256" key="5">
    <source>
        <dbReference type="ARBA" id="ARBA00022676"/>
    </source>
</evidence>
<dbReference type="PANTHER" id="PTHR30474:SF2">
    <property type="entry name" value="PEPTIDOGLYCAN GLYCOSYLTRANSFERASE FTSW-RELATED"/>
    <property type="match status" value="1"/>
</dbReference>
<evidence type="ECO:0000256" key="6">
    <source>
        <dbReference type="ARBA" id="ARBA00022679"/>
    </source>
</evidence>
<comment type="caution">
    <text evidence="22">The sequence shown here is derived from an EMBL/GenBank/DDBJ whole genome shotgun (WGS) entry which is preliminary data.</text>
</comment>
<dbReference type="GO" id="GO:0051301">
    <property type="term" value="P:cell division"/>
    <property type="evidence" value="ECO:0007669"/>
    <property type="project" value="UniProtKB-KW"/>
</dbReference>
<keyword evidence="13" id="KW-0961">Cell wall biogenesis/degradation</keyword>
<dbReference type="GO" id="GO:0009252">
    <property type="term" value="P:peptidoglycan biosynthetic process"/>
    <property type="evidence" value="ECO:0007669"/>
    <property type="project" value="UniProtKB-KW"/>
</dbReference>
<evidence type="ECO:0000256" key="1">
    <source>
        <dbReference type="ARBA" id="ARBA00004651"/>
    </source>
</evidence>
<feature type="transmembrane region" description="Helical" evidence="21">
    <location>
        <begin position="341"/>
        <end position="362"/>
    </location>
</feature>
<dbReference type="GO" id="GO:0008955">
    <property type="term" value="F:peptidoglycan glycosyltransferase activity"/>
    <property type="evidence" value="ECO:0007669"/>
    <property type="project" value="UniProtKB-EC"/>
</dbReference>
<evidence type="ECO:0000256" key="9">
    <source>
        <dbReference type="ARBA" id="ARBA00022984"/>
    </source>
</evidence>
<evidence type="ECO:0000256" key="17">
    <source>
        <dbReference type="ARBA" id="ARBA00041185"/>
    </source>
</evidence>
<feature type="transmembrane region" description="Helical" evidence="21">
    <location>
        <begin position="168"/>
        <end position="185"/>
    </location>
</feature>